<reference evidence="2 3" key="1">
    <citation type="submission" date="2024-02" db="EMBL/GenBank/DDBJ databases">
        <title>First draft genome assembly of two strains of Seiridium cardinale.</title>
        <authorList>
            <person name="Emiliani G."/>
            <person name="Scali E."/>
        </authorList>
    </citation>
    <scope>NUCLEOTIDE SEQUENCE [LARGE SCALE GENOMIC DNA]</scope>
    <source>
        <strain evidence="2 3">BM-138-000479</strain>
    </source>
</reference>
<comment type="caution">
    <text evidence="2">The sequence shown here is derived from an EMBL/GenBank/DDBJ whole genome shotgun (WGS) entry which is preliminary data.</text>
</comment>
<feature type="chain" id="PRO_5046264926" evidence="1">
    <location>
        <begin position="20"/>
        <end position="214"/>
    </location>
</feature>
<gene>
    <name evidence="2" type="ORF">SCAR479_08669</name>
</gene>
<evidence type="ECO:0000313" key="3">
    <source>
        <dbReference type="Proteomes" id="UP001465668"/>
    </source>
</evidence>
<evidence type="ECO:0000313" key="2">
    <source>
        <dbReference type="EMBL" id="KAK9774584.1"/>
    </source>
</evidence>
<organism evidence="2 3">
    <name type="scientific">Seiridium cardinale</name>
    <dbReference type="NCBI Taxonomy" id="138064"/>
    <lineage>
        <taxon>Eukaryota</taxon>
        <taxon>Fungi</taxon>
        <taxon>Dikarya</taxon>
        <taxon>Ascomycota</taxon>
        <taxon>Pezizomycotina</taxon>
        <taxon>Sordariomycetes</taxon>
        <taxon>Xylariomycetidae</taxon>
        <taxon>Amphisphaeriales</taxon>
        <taxon>Sporocadaceae</taxon>
        <taxon>Seiridium</taxon>
    </lineage>
</organism>
<dbReference type="Proteomes" id="UP001465668">
    <property type="component" value="Unassembled WGS sequence"/>
</dbReference>
<dbReference type="EMBL" id="JARVKM010000040">
    <property type="protein sequence ID" value="KAK9774584.1"/>
    <property type="molecule type" value="Genomic_DNA"/>
</dbReference>
<keyword evidence="3" id="KW-1185">Reference proteome</keyword>
<proteinExistence type="predicted"/>
<sequence length="214" mass="24479">MQIINFLAIGILPAALVYAAPGVDPELSIRDASCPGDKTWCGWTKSCQCDKNYVWDEKDQKCHYPAWPKPTCPTGQKCYCGKSEEEYCEYDAENQYCWNDGHNKVFCCAEKDRPQMLKNKCPDNHPQCKPTQVWDGDSKSCKCPNGKLWRDNKCKHPVMPMPTCSGKKKPCCAKNNHDWCAYDESKKECSDNGKHITFCAEPGQEQSYCDKYWN</sequence>
<feature type="signal peptide" evidence="1">
    <location>
        <begin position="1"/>
        <end position="19"/>
    </location>
</feature>
<accession>A0ABR2XLD2</accession>
<keyword evidence="1" id="KW-0732">Signal</keyword>
<protein>
    <submittedName>
        <fullName evidence="2">Uncharacterized protein</fullName>
    </submittedName>
</protein>
<evidence type="ECO:0000256" key="1">
    <source>
        <dbReference type="SAM" id="SignalP"/>
    </source>
</evidence>
<name>A0ABR2XLD2_9PEZI</name>